<dbReference type="EMBL" id="GDJX01024690">
    <property type="protein sequence ID" value="JAT43246.1"/>
    <property type="molecule type" value="Transcribed_RNA"/>
</dbReference>
<comment type="similarity">
    <text evidence="1">Belongs to the ornithine cyclodeaminase/mu-crystallin family.</text>
</comment>
<dbReference type="NCBIfam" id="NF004793">
    <property type="entry name" value="PRK06141.1"/>
    <property type="match status" value="1"/>
</dbReference>
<dbReference type="Pfam" id="PF02423">
    <property type="entry name" value="OCD_Mu_crystall"/>
    <property type="match status" value="1"/>
</dbReference>
<reference evidence="4" key="1">
    <citation type="submission" date="2015-07" db="EMBL/GenBank/DDBJ databases">
        <title>Transcriptome Assembly of Anthurium amnicola.</title>
        <authorList>
            <person name="Suzuki J."/>
        </authorList>
    </citation>
    <scope>NUCLEOTIDE SEQUENCE</scope>
</reference>
<accession>A0A1D1Y9A5</accession>
<dbReference type="InterPro" id="IPR036291">
    <property type="entry name" value="NAD(P)-bd_dom_sf"/>
</dbReference>
<dbReference type="EMBL" id="GDJX01025718">
    <property type="protein sequence ID" value="JAT42218.1"/>
    <property type="molecule type" value="Transcribed_RNA"/>
</dbReference>
<dbReference type="FunFam" id="3.40.50.720:FF:000311">
    <property type="entry name" value="Ornithine cyclodeaminase"/>
    <property type="match status" value="1"/>
</dbReference>
<dbReference type="SUPFAM" id="SSF51735">
    <property type="entry name" value="NAD(P)-binding Rossmann-fold domains"/>
    <property type="match status" value="1"/>
</dbReference>
<proteinExistence type="inferred from homology"/>
<evidence type="ECO:0000313" key="4">
    <source>
        <dbReference type="EMBL" id="JAT51154.1"/>
    </source>
</evidence>
<dbReference type="GO" id="GO:0019752">
    <property type="term" value="P:carboxylic acid metabolic process"/>
    <property type="evidence" value="ECO:0007669"/>
    <property type="project" value="UniProtKB-ARBA"/>
</dbReference>
<dbReference type="PANTHER" id="PTHR13812">
    <property type="entry name" value="KETIMINE REDUCTASE MU-CRYSTALLIN"/>
    <property type="match status" value="1"/>
</dbReference>
<evidence type="ECO:0000313" key="3">
    <source>
        <dbReference type="EMBL" id="JAT43246.1"/>
    </source>
</evidence>
<dbReference type="Gene3D" id="3.30.1780.10">
    <property type="entry name" value="ornithine cyclodeaminase, domain 1"/>
    <property type="match status" value="1"/>
</dbReference>
<dbReference type="InterPro" id="IPR023401">
    <property type="entry name" value="ODC_N"/>
</dbReference>
<evidence type="ECO:0000256" key="1">
    <source>
        <dbReference type="ARBA" id="ARBA00008903"/>
    </source>
</evidence>
<dbReference type="GO" id="GO:0005737">
    <property type="term" value="C:cytoplasm"/>
    <property type="evidence" value="ECO:0007669"/>
    <property type="project" value="TreeGrafter"/>
</dbReference>
<organism evidence="4">
    <name type="scientific">Anthurium amnicola</name>
    <dbReference type="NCBI Taxonomy" id="1678845"/>
    <lineage>
        <taxon>Eukaryota</taxon>
        <taxon>Viridiplantae</taxon>
        <taxon>Streptophyta</taxon>
        <taxon>Embryophyta</taxon>
        <taxon>Tracheophyta</taxon>
        <taxon>Spermatophyta</taxon>
        <taxon>Magnoliopsida</taxon>
        <taxon>Liliopsida</taxon>
        <taxon>Araceae</taxon>
        <taxon>Pothoideae</taxon>
        <taxon>Potheae</taxon>
        <taxon>Anthurium</taxon>
    </lineage>
</organism>
<dbReference type="PANTHER" id="PTHR13812:SF19">
    <property type="entry name" value="KETIMINE REDUCTASE MU-CRYSTALLIN"/>
    <property type="match status" value="1"/>
</dbReference>
<name>A0A1D1Y9A5_9ARAE</name>
<gene>
    <name evidence="4" type="primary">SPAP11E10.01_0</name>
    <name evidence="2" type="synonym">SPAP11E10.01_2</name>
    <name evidence="3" type="synonym">SPAP11E10.01_5</name>
    <name evidence="2" type="ORF">g.84003</name>
    <name evidence="4" type="ORF">g.84005</name>
    <name evidence="3" type="ORF">g.84008</name>
</gene>
<protein>
    <submittedName>
        <fullName evidence="4">Uncharacterized protein P11E10.01</fullName>
    </submittedName>
</protein>
<sequence>GIDRGAMASNDGSNPVDSSPLFPGGIPVFLDAASVRSLLPNPSLLRHLESALPSAAASVRAPLRQGFLLDPAASASLLLMPAWSPAASPLPYVGVKLVTSFPGNSARALPGVHAAYVLFDSATGAVLASMDGTQLTLLRTAAISALATKFLAREEARVLVMVGAGALAPYLVRAHLLIRPAIRRVIVWNRTPGRARELVESLRGEPQLQGVELGWSGDLDEVVGMGDVVSCATSSTDPVVKGSLLKPGAHLDLVGSFTPSMRECDEEALRRGRVFVDCEAALEEAGELVGAFQRGSLSAGDVAGSLVDLVGGGEERAAGRRSDEEVTVFKSVGSAVVDLLAAQLAYETYLQGAH</sequence>
<evidence type="ECO:0000313" key="2">
    <source>
        <dbReference type="EMBL" id="JAT42218.1"/>
    </source>
</evidence>
<dbReference type="InterPro" id="IPR003462">
    <property type="entry name" value="ODC_Mu_crystall"/>
</dbReference>
<dbReference type="Gene3D" id="3.40.50.720">
    <property type="entry name" value="NAD(P)-binding Rossmann-like Domain"/>
    <property type="match status" value="1"/>
</dbReference>
<dbReference type="AlphaFoldDB" id="A0A1D1Y9A5"/>
<dbReference type="GO" id="GO:0016491">
    <property type="term" value="F:oxidoreductase activity"/>
    <property type="evidence" value="ECO:0007669"/>
    <property type="project" value="UniProtKB-ARBA"/>
</dbReference>
<feature type="non-terminal residue" evidence="4">
    <location>
        <position position="1"/>
    </location>
</feature>
<dbReference type="EMBL" id="GDJX01016782">
    <property type="protein sequence ID" value="JAT51154.1"/>
    <property type="molecule type" value="Transcribed_RNA"/>
</dbReference>
<dbReference type="PIRSF" id="PIRSF001439">
    <property type="entry name" value="CryM"/>
    <property type="match status" value="1"/>
</dbReference>